<evidence type="ECO:0000256" key="3">
    <source>
        <dbReference type="ARBA" id="ARBA00022741"/>
    </source>
</evidence>
<feature type="region of interest" description="Disordered" evidence="8">
    <location>
        <begin position="28"/>
        <end position="53"/>
    </location>
</feature>
<dbReference type="InterPro" id="IPR000719">
    <property type="entry name" value="Prot_kinase_dom"/>
</dbReference>
<dbReference type="InterPro" id="IPR009091">
    <property type="entry name" value="RCC1/BLIP-II"/>
</dbReference>
<protein>
    <submittedName>
        <fullName evidence="12">Serine threonine-kinase CTR1</fullName>
    </submittedName>
</protein>
<keyword evidence="2" id="KW-0808">Transferase</keyword>
<dbReference type="PROSITE" id="PS50011">
    <property type="entry name" value="PROTEIN_KINASE_DOM"/>
    <property type="match status" value="1"/>
</dbReference>
<name>A0A2P6TGH4_CHLSO</name>
<dbReference type="InterPro" id="IPR017441">
    <property type="entry name" value="Protein_kinase_ATP_BS"/>
</dbReference>
<feature type="signal peptide" evidence="10">
    <location>
        <begin position="1"/>
        <end position="24"/>
    </location>
</feature>
<dbReference type="PROSITE" id="PS00108">
    <property type="entry name" value="PROTEIN_KINASE_ST"/>
    <property type="match status" value="1"/>
</dbReference>
<feature type="region of interest" description="Disordered" evidence="8">
    <location>
        <begin position="424"/>
        <end position="450"/>
    </location>
</feature>
<dbReference type="GO" id="GO:0004674">
    <property type="term" value="F:protein serine/threonine kinase activity"/>
    <property type="evidence" value="ECO:0007669"/>
    <property type="project" value="UniProtKB-KW"/>
</dbReference>
<dbReference type="Pfam" id="PF07714">
    <property type="entry name" value="PK_Tyr_Ser-Thr"/>
    <property type="match status" value="1"/>
</dbReference>
<evidence type="ECO:0000256" key="6">
    <source>
        <dbReference type="PROSITE-ProRule" id="PRU00235"/>
    </source>
</evidence>
<dbReference type="EMBL" id="LHPG02000017">
    <property type="protein sequence ID" value="PRW33200.1"/>
    <property type="molecule type" value="Genomic_DNA"/>
</dbReference>
<evidence type="ECO:0000313" key="13">
    <source>
        <dbReference type="Proteomes" id="UP000239899"/>
    </source>
</evidence>
<dbReference type="STRING" id="3076.A0A2P6TGH4"/>
<dbReference type="InterPro" id="IPR051681">
    <property type="entry name" value="Ser/Thr_Kinases-Pseudokinases"/>
</dbReference>
<evidence type="ECO:0000256" key="7">
    <source>
        <dbReference type="PROSITE-ProRule" id="PRU10141"/>
    </source>
</evidence>
<dbReference type="CDD" id="cd13999">
    <property type="entry name" value="STKc_MAP3K-like"/>
    <property type="match status" value="1"/>
</dbReference>
<dbReference type="PANTHER" id="PTHR44329:SF288">
    <property type="entry name" value="MITOGEN-ACTIVATED PROTEIN KINASE KINASE KINASE 20"/>
    <property type="match status" value="1"/>
</dbReference>
<dbReference type="SMART" id="SM00220">
    <property type="entry name" value="S_TKc"/>
    <property type="match status" value="1"/>
</dbReference>
<sequence length="943" mass="97131">MACRPPGRGARLAALLALLAVAAAQAPSPAPAPASPSAESEPPTRAPLPTAVPGGFGNDGSAAILGWGSLSSLSAGSSGPCGIYERQSSAAMCWGRQVGASPTQLANFSVPTAVDGGGSWNALAAGSYVNSSTKDEDAFACGIRADGSLACWGTDSSGLGLLGAGDAGLNGSVSPLPLAEPGPWSSVSAGIGFSCAIKSDDQSAWCWGHNSVGQLGCGSIGDSHTATPCRVASGERWLRIVAGDTTACGISAANLGSLWCWGDLNMSDPFPSPIRVMDSGVAAVSIGGNDTCIILRNQTGACFPTGVWPPRMALIPGNRRWTQLSVGNGHMCGRTVSNDVLCWGDNSAGQCGTGTENALVAEPTPVDLSSVNQDGDSFIQVEAGDRFTCILSQQGAPYCFGDGSYGQLGDGLFSSSGVPVLVSNPAPAPPAPPASPPPPPLPSPPSPPIIVSESSTPVGAIVGGVVGGVAALAAAAAGLLWLRRRRRRAAAGAVPHGTSKGALHSGSSNGKGGGGGDAAVEELHIMQQKGLAASHRASGSSIPAGWSNEFVRSDQLLSWIVAHVTPSPGSASTLRSGGSNATAATVAPTTPPAAVALGAPSFGAPLSRHRHSSSSEVHSPRIADIQPFELNFWDLTMERSIGRGSFGKVYLASWHETPVAVKLLMQLDGTHQPSCGGTPGPSAEDSGSGPPADEEAAVTLSSPAMARFYKEAQLMAAMRHPNVISLLGFCVKPPALVTEYCARGSLTDVLREAATDGEKAARLTWQLRLHMALDAAKGMLALHSHSPVVLHRDLKGPNLLVDFSWRVKVTDFGLSKIVEEGLSMQSTQSPVNPRWLAPEILAGARATTASDVFSYGVILYELLTWTVPWGGADFWEIVSALTRGERLPIPDRASLPGPDTLRFAGLAGYIVLMQRCWAQEPTQRPDFEEIVQCLRRLLEEAPA</sequence>
<dbReference type="PANTHER" id="PTHR44329">
    <property type="entry name" value="SERINE/THREONINE-PROTEIN KINASE TNNI3K-RELATED"/>
    <property type="match status" value="1"/>
</dbReference>
<evidence type="ECO:0000313" key="12">
    <source>
        <dbReference type="EMBL" id="PRW33200.1"/>
    </source>
</evidence>
<evidence type="ECO:0000259" key="11">
    <source>
        <dbReference type="PROSITE" id="PS50011"/>
    </source>
</evidence>
<evidence type="ECO:0000256" key="8">
    <source>
        <dbReference type="SAM" id="MobiDB-lite"/>
    </source>
</evidence>
<dbReference type="Gene3D" id="3.30.200.20">
    <property type="entry name" value="Phosphorylase Kinase, domain 1"/>
    <property type="match status" value="1"/>
</dbReference>
<evidence type="ECO:0000256" key="2">
    <source>
        <dbReference type="ARBA" id="ARBA00022679"/>
    </source>
</evidence>
<proteinExistence type="predicted"/>
<feature type="repeat" description="RCC1" evidence="6">
    <location>
        <begin position="338"/>
        <end position="394"/>
    </location>
</feature>
<dbReference type="PROSITE" id="PS50012">
    <property type="entry name" value="RCC1_3"/>
    <property type="match status" value="2"/>
</dbReference>
<feature type="region of interest" description="Disordered" evidence="8">
    <location>
        <begin position="670"/>
        <end position="697"/>
    </location>
</feature>
<feature type="chain" id="PRO_5015168864" evidence="10">
    <location>
        <begin position="25"/>
        <end position="943"/>
    </location>
</feature>
<dbReference type="GO" id="GO:0005524">
    <property type="term" value="F:ATP binding"/>
    <property type="evidence" value="ECO:0007669"/>
    <property type="project" value="UniProtKB-UniRule"/>
</dbReference>
<dbReference type="InterPro" id="IPR001245">
    <property type="entry name" value="Ser-Thr/Tyr_kinase_cat_dom"/>
</dbReference>
<comment type="caution">
    <text evidence="12">The sequence shown here is derived from an EMBL/GenBank/DDBJ whole genome shotgun (WGS) entry which is preliminary data.</text>
</comment>
<feature type="transmembrane region" description="Helical" evidence="9">
    <location>
        <begin position="458"/>
        <end position="482"/>
    </location>
</feature>
<organism evidence="12 13">
    <name type="scientific">Chlorella sorokiniana</name>
    <name type="common">Freshwater green alga</name>
    <dbReference type="NCBI Taxonomy" id="3076"/>
    <lineage>
        <taxon>Eukaryota</taxon>
        <taxon>Viridiplantae</taxon>
        <taxon>Chlorophyta</taxon>
        <taxon>core chlorophytes</taxon>
        <taxon>Trebouxiophyceae</taxon>
        <taxon>Chlorellales</taxon>
        <taxon>Chlorellaceae</taxon>
        <taxon>Chlorella clade</taxon>
        <taxon>Chlorella</taxon>
    </lineage>
</organism>
<keyword evidence="3 7" id="KW-0547">Nucleotide-binding</keyword>
<dbReference type="Pfam" id="PF13540">
    <property type="entry name" value="RCC1_2"/>
    <property type="match status" value="1"/>
</dbReference>
<keyword evidence="4" id="KW-0418">Kinase</keyword>
<reference evidence="12 13" key="1">
    <citation type="journal article" date="2018" name="Plant J.">
        <title>Genome sequences of Chlorella sorokiniana UTEX 1602 and Micractinium conductrix SAG 241.80: implications to maltose excretion by a green alga.</title>
        <authorList>
            <person name="Arriola M.B."/>
            <person name="Velmurugan N."/>
            <person name="Zhang Y."/>
            <person name="Plunkett M.H."/>
            <person name="Hondzo H."/>
            <person name="Barney B.M."/>
        </authorList>
    </citation>
    <scope>NUCLEOTIDE SEQUENCE [LARGE SCALE GENOMIC DNA]</scope>
    <source>
        <strain evidence="13">UTEX 1602</strain>
    </source>
</reference>
<evidence type="ECO:0000256" key="1">
    <source>
        <dbReference type="ARBA" id="ARBA00022527"/>
    </source>
</evidence>
<feature type="repeat" description="RCC1" evidence="6">
    <location>
        <begin position="147"/>
        <end position="200"/>
    </location>
</feature>
<keyword evidence="1" id="KW-0723">Serine/threonine-protein kinase</keyword>
<keyword evidence="9" id="KW-1133">Transmembrane helix</keyword>
<dbReference type="Gene3D" id="1.10.510.10">
    <property type="entry name" value="Transferase(Phosphotransferase) domain 1"/>
    <property type="match status" value="1"/>
</dbReference>
<feature type="binding site" evidence="7">
    <location>
        <position position="662"/>
    </location>
    <ligand>
        <name>ATP</name>
        <dbReference type="ChEBI" id="CHEBI:30616"/>
    </ligand>
</feature>
<feature type="domain" description="Protein kinase" evidence="11">
    <location>
        <begin position="635"/>
        <end position="938"/>
    </location>
</feature>
<dbReference type="InterPro" id="IPR008271">
    <property type="entry name" value="Ser/Thr_kinase_AS"/>
</dbReference>
<keyword evidence="9" id="KW-0812">Transmembrane</keyword>
<dbReference type="Proteomes" id="UP000239899">
    <property type="component" value="Unassembled WGS sequence"/>
</dbReference>
<evidence type="ECO:0000256" key="9">
    <source>
        <dbReference type="SAM" id="Phobius"/>
    </source>
</evidence>
<dbReference type="SUPFAM" id="SSF50985">
    <property type="entry name" value="RCC1/BLIP-II"/>
    <property type="match status" value="1"/>
</dbReference>
<evidence type="ECO:0000256" key="10">
    <source>
        <dbReference type="SAM" id="SignalP"/>
    </source>
</evidence>
<dbReference type="AlphaFoldDB" id="A0A2P6TGH4"/>
<dbReference type="InterPro" id="IPR000408">
    <property type="entry name" value="Reg_chr_condens"/>
</dbReference>
<accession>A0A2P6TGH4</accession>
<feature type="region of interest" description="Disordered" evidence="8">
    <location>
        <begin position="491"/>
        <end position="518"/>
    </location>
</feature>
<evidence type="ECO:0000256" key="5">
    <source>
        <dbReference type="ARBA" id="ARBA00022840"/>
    </source>
</evidence>
<evidence type="ECO:0000256" key="4">
    <source>
        <dbReference type="ARBA" id="ARBA00022777"/>
    </source>
</evidence>
<dbReference type="OrthoDB" id="547522at2759"/>
<keyword evidence="10" id="KW-0732">Signal</keyword>
<dbReference type="Pfam" id="PF00415">
    <property type="entry name" value="RCC1"/>
    <property type="match status" value="1"/>
</dbReference>
<keyword evidence="5 7" id="KW-0067">ATP-binding</keyword>
<feature type="compositionally biased region" description="Pro residues" evidence="8">
    <location>
        <begin position="426"/>
        <end position="448"/>
    </location>
</feature>
<dbReference type="PROSITE" id="PS00107">
    <property type="entry name" value="PROTEIN_KINASE_ATP"/>
    <property type="match status" value="1"/>
</dbReference>
<dbReference type="SUPFAM" id="SSF56112">
    <property type="entry name" value="Protein kinase-like (PK-like)"/>
    <property type="match status" value="1"/>
</dbReference>
<dbReference type="Gene3D" id="2.130.10.30">
    <property type="entry name" value="Regulator of chromosome condensation 1/beta-lactamase-inhibitor protein II"/>
    <property type="match status" value="2"/>
</dbReference>
<keyword evidence="9" id="KW-0472">Membrane</keyword>
<gene>
    <name evidence="12" type="ORF">C2E21_7887</name>
</gene>
<keyword evidence="13" id="KW-1185">Reference proteome</keyword>
<dbReference type="InterPro" id="IPR011009">
    <property type="entry name" value="Kinase-like_dom_sf"/>
</dbReference>